<comment type="caution">
    <text evidence="2">The sequence shown here is derived from an EMBL/GenBank/DDBJ whole genome shotgun (WGS) entry which is preliminary data.</text>
</comment>
<dbReference type="AlphaFoldDB" id="A0A2U1CL66"/>
<sequence>MLTSQKTYPGSVHPELKYAMRENLIRLSLHFLAGIILGAFLLPEGAGIALAAAAAAAGVKAFYDYLKQGVDIAACISLVAGTLVVMLAAS</sequence>
<proteinExistence type="predicted"/>
<protein>
    <submittedName>
        <fullName evidence="2">Uncharacterized protein</fullName>
    </submittedName>
</protein>
<dbReference type="EMBL" id="QEKO01000003">
    <property type="protein sequence ID" value="PVY61747.1"/>
    <property type="molecule type" value="Genomic_DNA"/>
</dbReference>
<name>A0A2U1CL66_9BURK</name>
<dbReference type="Proteomes" id="UP000246145">
    <property type="component" value="Unassembled WGS sequence"/>
</dbReference>
<feature type="transmembrane region" description="Helical" evidence="1">
    <location>
        <begin position="70"/>
        <end position="89"/>
    </location>
</feature>
<feature type="transmembrane region" description="Helical" evidence="1">
    <location>
        <begin position="24"/>
        <end position="41"/>
    </location>
</feature>
<keyword evidence="1" id="KW-1133">Transmembrane helix</keyword>
<gene>
    <name evidence="2" type="ORF">C7440_2478</name>
</gene>
<keyword evidence="1" id="KW-0472">Membrane</keyword>
<reference evidence="2 3" key="1">
    <citation type="submission" date="2018-04" db="EMBL/GenBank/DDBJ databases">
        <title>Genomic Encyclopedia of Type Strains, Phase IV (KMG-IV): sequencing the most valuable type-strain genomes for metagenomic binning, comparative biology and taxonomic classification.</title>
        <authorList>
            <person name="Goeker M."/>
        </authorList>
    </citation>
    <scope>NUCLEOTIDE SEQUENCE [LARGE SCALE GENOMIC DNA]</scope>
    <source>
        <strain evidence="2 3">DSM 10065</strain>
    </source>
</reference>
<dbReference type="RefSeq" id="WP_051019197.1">
    <property type="nucleotide sequence ID" value="NZ_JACCEX010000003.1"/>
</dbReference>
<organism evidence="2 3">
    <name type="scientific">Pusillimonas noertemannii</name>
    <dbReference type="NCBI Taxonomy" id="305977"/>
    <lineage>
        <taxon>Bacteria</taxon>
        <taxon>Pseudomonadati</taxon>
        <taxon>Pseudomonadota</taxon>
        <taxon>Betaproteobacteria</taxon>
        <taxon>Burkholderiales</taxon>
        <taxon>Alcaligenaceae</taxon>
        <taxon>Pusillimonas</taxon>
    </lineage>
</organism>
<keyword evidence="3" id="KW-1185">Reference proteome</keyword>
<evidence type="ECO:0000313" key="3">
    <source>
        <dbReference type="Proteomes" id="UP000246145"/>
    </source>
</evidence>
<evidence type="ECO:0000313" key="2">
    <source>
        <dbReference type="EMBL" id="PVY61747.1"/>
    </source>
</evidence>
<keyword evidence="1" id="KW-0812">Transmembrane</keyword>
<evidence type="ECO:0000256" key="1">
    <source>
        <dbReference type="SAM" id="Phobius"/>
    </source>
</evidence>
<accession>A0A2U1CL66</accession>